<dbReference type="InterPro" id="IPR000412">
    <property type="entry name" value="ABC_2_transport"/>
</dbReference>
<evidence type="ECO:0000313" key="9">
    <source>
        <dbReference type="Proteomes" id="UP000243784"/>
    </source>
</evidence>
<feature type="transmembrane region" description="Helical" evidence="6">
    <location>
        <begin position="40"/>
        <end position="63"/>
    </location>
</feature>
<evidence type="ECO:0000256" key="6">
    <source>
        <dbReference type="SAM" id="Phobius"/>
    </source>
</evidence>
<keyword evidence="4 6" id="KW-0472">Membrane</keyword>
<evidence type="ECO:0000256" key="2">
    <source>
        <dbReference type="ARBA" id="ARBA00022692"/>
    </source>
</evidence>
<feature type="transmembrane region" description="Helical" evidence="6">
    <location>
        <begin position="75"/>
        <end position="95"/>
    </location>
</feature>
<dbReference type="OrthoDB" id="9778589at2"/>
<dbReference type="Proteomes" id="UP000243784">
    <property type="component" value="Chromosome"/>
</dbReference>
<organism evidence="8 9">
    <name type="scientific">Candidatus Rhodoluna planktonica</name>
    <dbReference type="NCBI Taxonomy" id="535712"/>
    <lineage>
        <taxon>Bacteria</taxon>
        <taxon>Bacillati</taxon>
        <taxon>Actinomycetota</taxon>
        <taxon>Actinomycetes</taxon>
        <taxon>Micrococcales</taxon>
        <taxon>Microbacteriaceae</taxon>
        <taxon>Luna cluster</taxon>
        <taxon>Luna-1 subcluster</taxon>
        <taxon>Rhodoluna</taxon>
    </lineage>
</organism>
<evidence type="ECO:0000256" key="4">
    <source>
        <dbReference type="ARBA" id="ARBA00023136"/>
    </source>
</evidence>
<keyword evidence="5" id="KW-0046">Antibiotic resistance</keyword>
<evidence type="ECO:0000259" key="7">
    <source>
        <dbReference type="Pfam" id="PF01061"/>
    </source>
</evidence>
<dbReference type="AlphaFoldDB" id="A0A1D9E029"/>
<dbReference type="PANTHER" id="PTHR43229:SF2">
    <property type="entry name" value="NODULATION PROTEIN J"/>
    <property type="match status" value="1"/>
</dbReference>
<evidence type="ECO:0000256" key="1">
    <source>
        <dbReference type="ARBA" id="ARBA00004141"/>
    </source>
</evidence>
<gene>
    <name evidence="8" type="ORF">A4Z71_05600</name>
</gene>
<keyword evidence="2 6" id="KW-0812">Transmembrane</keyword>
<reference evidence="8 9" key="1">
    <citation type="journal article" date="2016" name="Biochim. Biophys. Acta">
        <title>Photochemical characterization of actinorhodopsin and its functional existence in the natural host.</title>
        <authorList>
            <person name="Nakamura S."/>
            <person name="Kikukawa T."/>
            <person name="Tamogami J."/>
            <person name="Kamiya M."/>
            <person name="Aizawa T."/>
            <person name="Hahn M.W."/>
            <person name="Ihara K."/>
            <person name="Kamo N."/>
            <person name="Demura M."/>
        </authorList>
    </citation>
    <scope>NUCLEOTIDE SEQUENCE [LARGE SCALE GENOMIC DNA]</scope>
    <source>
        <strain evidence="8 9">MWH-Dar1</strain>
    </source>
</reference>
<dbReference type="GO" id="GO:0140359">
    <property type="term" value="F:ABC-type transporter activity"/>
    <property type="evidence" value="ECO:0007669"/>
    <property type="project" value="InterPro"/>
</dbReference>
<dbReference type="PANTHER" id="PTHR43229">
    <property type="entry name" value="NODULATION PROTEIN J"/>
    <property type="match status" value="1"/>
</dbReference>
<name>A0A1D9E029_9MICO</name>
<protein>
    <recommendedName>
        <fullName evidence="7">ABC-2 type transporter transmembrane domain-containing protein</fullName>
    </recommendedName>
</protein>
<dbReference type="PRINTS" id="PR00164">
    <property type="entry name" value="ABC2TRNSPORT"/>
</dbReference>
<dbReference type="GO" id="GO:0046677">
    <property type="term" value="P:response to antibiotic"/>
    <property type="evidence" value="ECO:0007669"/>
    <property type="project" value="UniProtKB-KW"/>
</dbReference>
<dbReference type="STRING" id="535712.A4Z71_05600"/>
<feature type="transmembrane region" description="Helical" evidence="6">
    <location>
        <begin position="164"/>
        <end position="185"/>
    </location>
</feature>
<feature type="domain" description="ABC-2 type transporter transmembrane" evidence="7">
    <location>
        <begin position="41"/>
        <end position="240"/>
    </location>
</feature>
<keyword evidence="3 6" id="KW-1133">Transmembrane helix</keyword>
<dbReference type="EMBL" id="CP015208">
    <property type="protein sequence ID" value="AOY56425.1"/>
    <property type="molecule type" value="Genomic_DNA"/>
</dbReference>
<sequence>MSDVKFSRWQGAPKLVDLDKLRWFGAFYVAEMRIRTMAKWWVTIVLNGFGNPVIYLLAIGIGVGTLVDANGGAEALGGFSYLQFLAPALLASAAMQSAMDETAFPTLRGFVWDKGFFALNATRLTGRQIAEGVLMGAYVRVILSIFFYELVLLAFNAIPLNMALPLFFSSFFAGLAWGSLILALSSNVVDDDGFISLIFRFVVMPMFLFSGTFYPLEQMPIYLQWIGWISPLWHATSLGRIMSLELSVEPWVWIMHLGFLALLAIIGRAIAFPTFERRLSK</sequence>
<dbReference type="InterPro" id="IPR013525">
    <property type="entry name" value="ABC2_TM"/>
</dbReference>
<feature type="transmembrane region" description="Helical" evidence="6">
    <location>
        <begin position="137"/>
        <end position="158"/>
    </location>
</feature>
<dbReference type="GO" id="GO:0043190">
    <property type="term" value="C:ATP-binding cassette (ABC) transporter complex"/>
    <property type="evidence" value="ECO:0007669"/>
    <property type="project" value="InterPro"/>
</dbReference>
<dbReference type="InterPro" id="IPR051784">
    <property type="entry name" value="Nod_factor_ABC_transporter"/>
</dbReference>
<dbReference type="Pfam" id="PF01061">
    <property type="entry name" value="ABC2_membrane"/>
    <property type="match status" value="1"/>
</dbReference>
<proteinExistence type="predicted"/>
<accession>A0A1D9E029</accession>
<comment type="subcellular location">
    <subcellularLocation>
        <location evidence="1">Membrane</location>
        <topology evidence="1">Multi-pass membrane protein</topology>
    </subcellularLocation>
</comment>
<dbReference type="KEGG" id="rpla:A4Z71_05600"/>
<evidence type="ECO:0000313" key="8">
    <source>
        <dbReference type="EMBL" id="AOY56425.1"/>
    </source>
</evidence>
<dbReference type="PIRSF" id="PIRSF006648">
    <property type="entry name" value="DrrB"/>
    <property type="match status" value="1"/>
</dbReference>
<evidence type="ECO:0000256" key="3">
    <source>
        <dbReference type="ARBA" id="ARBA00022989"/>
    </source>
</evidence>
<feature type="transmembrane region" description="Helical" evidence="6">
    <location>
        <begin position="251"/>
        <end position="271"/>
    </location>
</feature>
<dbReference type="RefSeq" id="WP_070954930.1">
    <property type="nucleotide sequence ID" value="NZ_CP015208.1"/>
</dbReference>
<keyword evidence="9" id="KW-1185">Reference proteome</keyword>
<feature type="transmembrane region" description="Helical" evidence="6">
    <location>
        <begin position="197"/>
        <end position="216"/>
    </location>
</feature>
<evidence type="ECO:0000256" key="5">
    <source>
        <dbReference type="ARBA" id="ARBA00023251"/>
    </source>
</evidence>